<gene>
    <name evidence="1" type="ORF">D9613_007906</name>
</gene>
<protein>
    <submittedName>
        <fullName evidence="1">Uncharacterized protein</fullName>
    </submittedName>
</protein>
<reference evidence="1 2" key="1">
    <citation type="submission" date="2019-12" db="EMBL/GenBank/DDBJ databases">
        <authorList>
            <person name="Floudas D."/>
            <person name="Bentzer J."/>
            <person name="Ahren D."/>
            <person name="Johansson T."/>
            <person name="Persson P."/>
            <person name="Tunlid A."/>
        </authorList>
    </citation>
    <scope>NUCLEOTIDE SEQUENCE [LARGE SCALE GENOMIC DNA]</scope>
    <source>
        <strain evidence="1 2">CBS 102.39</strain>
    </source>
</reference>
<name>A0A8H4VMX6_9AGAR</name>
<keyword evidence="2" id="KW-1185">Reference proteome</keyword>
<evidence type="ECO:0000313" key="2">
    <source>
        <dbReference type="Proteomes" id="UP000521872"/>
    </source>
</evidence>
<organism evidence="1 2">
    <name type="scientific">Agrocybe pediades</name>
    <dbReference type="NCBI Taxonomy" id="84607"/>
    <lineage>
        <taxon>Eukaryota</taxon>
        <taxon>Fungi</taxon>
        <taxon>Dikarya</taxon>
        <taxon>Basidiomycota</taxon>
        <taxon>Agaricomycotina</taxon>
        <taxon>Agaricomycetes</taxon>
        <taxon>Agaricomycetidae</taxon>
        <taxon>Agaricales</taxon>
        <taxon>Agaricineae</taxon>
        <taxon>Strophariaceae</taxon>
        <taxon>Agrocybe</taxon>
    </lineage>
</organism>
<sequence length="310" mass="33279">MSSQPVGRPSSKHTSHGGELLYVGRNARDRYSNLSFSSFCCLSLLQPRLVEMRSFLTLISLATLLVLAAEASTVPSTFNARRFALHKSPSKSVNLTATERYAMELTHRAPTRRSTAHRRQESRMPSTAMDFAMKSSNADTGYLLGNVVPSSSGYVVNGASIANDLRVEYNPSWASRSKLRIRSSQLEGYPNLGLVQFAATSGVTLGAGLSNGLRVTGVADPGSEPGSIPVYLPSYGHSGGTLAAETDVWIIDAAVKRLSVQWVNPDGSTPTTYLITNGVDLAVTGDVAAFNEKFGPGWFTTTLSYMTSIN</sequence>
<proteinExistence type="predicted"/>
<dbReference type="AlphaFoldDB" id="A0A8H4VMX6"/>
<evidence type="ECO:0000313" key="1">
    <source>
        <dbReference type="EMBL" id="KAF4613980.1"/>
    </source>
</evidence>
<accession>A0A8H4VMX6</accession>
<comment type="caution">
    <text evidence="1">The sequence shown here is derived from an EMBL/GenBank/DDBJ whole genome shotgun (WGS) entry which is preliminary data.</text>
</comment>
<dbReference type="EMBL" id="JAACJL010000045">
    <property type="protein sequence ID" value="KAF4613980.1"/>
    <property type="molecule type" value="Genomic_DNA"/>
</dbReference>
<dbReference type="Proteomes" id="UP000521872">
    <property type="component" value="Unassembled WGS sequence"/>
</dbReference>